<evidence type="ECO:0000256" key="3">
    <source>
        <dbReference type="ARBA" id="ARBA00022617"/>
    </source>
</evidence>
<dbReference type="AlphaFoldDB" id="A0A7W7HXD0"/>
<dbReference type="EMBL" id="JACHNH010000001">
    <property type="protein sequence ID" value="MBB4762520.1"/>
    <property type="molecule type" value="Genomic_DNA"/>
</dbReference>
<evidence type="ECO:0000256" key="5">
    <source>
        <dbReference type="ARBA" id="ARBA00023002"/>
    </source>
</evidence>
<reference evidence="9 10" key="1">
    <citation type="submission" date="2020-08" db="EMBL/GenBank/DDBJ databases">
        <title>Sequencing the genomes of 1000 actinobacteria strains.</title>
        <authorList>
            <person name="Klenk H.-P."/>
        </authorList>
    </citation>
    <scope>NUCLEOTIDE SEQUENCE [LARGE SCALE GENOMIC DNA]</scope>
    <source>
        <strain evidence="9 10">DSM 43149</strain>
    </source>
</reference>
<dbReference type="GO" id="GO:0020037">
    <property type="term" value="F:heme binding"/>
    <property type="evidence" value="ECO:0007669"/>
    <property type="project" value="InterPro"/>
</dbReference>
<sequence>MSIGHRTRTRSVTVFARIADGRASEVRERLRAYEKDSPFARLPGVHFARLIVIEHAVRQERPARLSRRARLLDLVAHFGRGPRPDDLPHPYLMMTATVDGDPAEFFRRLRDLGPDADAVWGDCTGYPGHGEEEPFTDFFRRRALRANYTFAGAPDGTVTEIRDAVLLRRQLAAFAATASDVSDDALLRRFRTATPPPATRAATEAPPPGLDPAEVQGLVLRGYGDHAVAAHLHLRITSGPLARRWLGAVASEVTSAADLPDRPGRALHVGISHSGLARLGVPEAELAGLPEEFREGMYAREDRLSPGRGTGPWRGPFDGAGAVDVVLLLSATGDAELEPLLSRLRRDATDGGGVRVVGEQRGRRMPGPGRTFIEHFGFADGLSQPRIAGYGRDGSGEVLPPGEFVLGLPDVDGDIAGRDLPAALTRNGSFLVYRKLEQDVPAFRAMTEAAAGPFADGADGVAAGLVGRRRDGAMLSPCPAGSHVRRANPRDSLPGGRELTRRHLMLRRGIPYGPYLPPGASDDGQERGLLFLALVGDLGRQFEFAQTEWLSDGNVFGRGAEQDVFTTAGGPGARILLTGSPPAYVNVPGPLVTCRGGEYFLLPGLEALRALSAELSAEPGARCSP</sequence>
<evidence type="ECO:0000256" key="1">
    <source>
        <dbReference type="ARBA" id="ARBA00001970"/>
    </source>
</evidence>
<feature type="region of interest" description="Disordered" evidence="8">
    <location>
        <begin position="476"/>
        <end position="496"/>
    </location>
</feature>
<keyword evidence="10" id="KW-1185">Reference proteome</keyword>
<evidence type="ECO:0000256" key="4">
    <source>
        <dbReference type="ARBA" id="ARBA00022723"/>
    </source>
</evidence>
<dbReference type="InterPro" id="IPR006314">
    <property type="entry name" value="Dyp_peroxidase"/>
</dbReference>
<keyword evidence="3" id="KW-0349">Heme</keyword>
<dbReference type="GO" id="GO:0004601">
    <property type="term" value="F:peroxidase activity"/>
    <property type="evidence" value="ECO:0007669"/>
    <property type="project" value="UniProtKB-KW"/>
</dbReference>
<dbReference type="SUPFAM" id="SSF54909">
    <property type="entry name" value="Dimeric alpha+beta barrel"/>
    <property type="match status" value="1"/>
</dbReference>
<keyword evidence="5" id="KW-0560">Oxidoreductase</keyword>
<dbReference type="GO" id="GO:0046872">
    <property type="term" value="F:metal ion binding"/>
    <property type="evidence" value="ECO:0007669"/>
    <property type="project" value="UniProtKB-KW"/>
</dbReference>
<dbReference type="PROSITE" id="PS51404">
    <property type="entry name" value="DYP_PEROXIDASE"/>
    <property type="match status" value="1"/>
</dbReference>
<dbReference type="RefSeq" id="WP_184993676.1">
    <property type="nucleotide sequence ID" value="NZ_BOMK01000012.1"/>
</dbReference>
<keyword evidence="2 9" id="KW-0575">Peroxidase</keyword>
<proteinExistence type="inferred from homology"/>
<organism evidence="9 10">
    <name type="scientific">Actinoplanes digitatis</name>
    <dbReference type="NCBI Taxonomy" id="1868"/>
    <lineage>
        <taxon>Bacteria</taxon>
        <taxon>Bacillati</taxon>
        <taxon>Actinomycetota</taxon>
        <taxon>Actinomycetes</taxon>
        <taxon>Micromonosporales</taxon>
        <taxon>Micromonosporaceae</taxon>
        <taxon>Actinoplanes</taxon>
    </lineage>
</organism>
<evidence type="ECO:0000313" key="10">
    <source>
        <dbReference type="Proteomes" id="UP000578112"/>
    </source>
</evidence>
<evidence type="ECO:0000256" key="6">
    <source>
        <dbReference type="ARBA" id="ARBA00023004"/>
    </source>
</evidence>
<evidence type="ECO:0000256" key="7">
    <source>
        <dbReference type="ARBA" id="ARBA00025737"/>
    </source>
</evidence>
<protein>
    <submittedName>
        <fullName evidence="9">Dyp-type peroxidase family</fullName>
    </submittedName>
</protein>
<accession>A0A7W7HXD0</accession>
<dbReference type="PANTHER" id="PTHR30521">
    <property type="entry name" value="DEFERROCHELATASE/PEROXIDASE"/>
    <property type="match status" value="1"/>
</dbReference>
<comment type="cofactor">
    <cofactor evidence="1">
        <name>heme b</name>
        <dbReference type="ChEBI" id="CHEBI:60344"/>
    </cofactor>
</comment>
<comment type="caution">
    <text evidence="9">The sequence shown here is derived from an EMBL/GenBank/DDBJ whole genome shotgun (WGS) entry which is preliminary data.</text>
</comment>
<evidence type="ECO:0000256" key="2">
    <source>
        <dbReference type="ARBA" id="ARBA00022559"/>
    </source>
</evidence>
<dbReference type="PANTHER" id="PTHR30521:SF4">
    <property type="entry name" value="DEFERROCHELATASE"/>
    <property type="match status" value="1"/>
</dbReference>
<gene>
    <name evidence="9" type="ORF">BJ971_003076</name>
</gene>
<dbReference type="GO" id="GO:0005829">
    <property type="term" value="C:cytosol"/>
    <property type="evidence" value="ECO:0007669"/>
    <property type="project" value="TreeGrafter"/>
</dbReference>
<dbReference type="Proteomes" id="UP000578112">
    <property type="component" value="Unassembled WGS sequence"/>
</dbReference>
<keyword evidence="4" id="KW-0479">Metal-binding</keyword>
<evidence type="ECO:0000313" key="9">
    <source>
        <dbReference type="EMBL" id="MBB4762520.1"/>
    </source>
</evidence>
<dbReference type="InterPro" id="IPR011008">
    <property type="entry name" value="Dimeric_a/b-barrel"/>
</dbReference>
<name>A0A7W7HXD0_9ACTN</name>
<comment type="similarity">
    <text evidence="7">Belongs to the DyP-type peroxidase family.</text>
</comment>
<evidence type="ECO:0000256" key="8">
    <source>
        <dbReference type="SAM" id="MobiDB-lite"/>
    </source>
</evidence>
<keyword evidence="6" id="KW-0408">Iron</keyword>